<protein>
    <recommendedName>
        <fullName evidence="3">Retrovirus-related Pol polyprotein from transposon TNT 1-94</fullName>
    </recommendedName>
</protein>
<dbReference type="PANTHER" id="PTHR35317:SF27">
    <property type="entry name" value="RETROVIRUS-RELATED POL POLYPROTEIN FROM TRANSPOSON TNT 1-94"/>
    <property type="match status" value="1"/>
</dbReference>
<sequence>MKPSEVVSNYFSKTMAITNKLRIHGDKIEDVTIIEKVLRSLATKFNFVVAAIEESHDLDEMTINELQNSLLIHEQKIKRREKEEQLLQAQT</sequence>
<name>A0A151TJH2_CAJCA</name>
<proteinExistence type="predicted"/>
<dbReference type="Pfam" id="PF14223">
    <property type="entry name" value="Retrotran_gag_2"/>
    <property type="match status" value="1"/>
</dbReference>
<evidence type="ECO:0000313" key="1">
    <source>
        <dbReference type="EMBL" id="KYP67191.1"/>
    </source>
</evidence>
<accession>A0A151TJH2</accession>
<dbReference type="Gramene" id="C.cajan_13110.t">
    <property type="protein sequence ID" value="C.cajan_13110.t.cds1"/>
    <property type="gene ID" value="C.cajan_13110"/>
</dbReference>
<dbReference type="Proteomes" id="UP000075243">
    <property type="component" value="Chromosome 6"/>
</dbReference>
<evidence type="ECO:0008006" key="3">
    <source>
        <dbReference type="Google" id="ProtNLM"/>
    </source>
</evidence>
<dbReference type="OMA" id="RRATDIK"/>
<dbReference type="AlphaFoldDB" id="A0A151TJH2"/>
<keyword evidence="2" id="KW-1185">Reference proteome</keyword>
<reference evidence="1 2" key="1">
    <citation type="journal article" date="2012" name="Nat. Biotechnol.">
        <title>Draft genome sequence of pigeonpea (Cajanus cajan), an orphan legume crop of resource-poor farmers.</title>
        <authorList>
            <person name="Varshney R.K."/>
            <person name="Chen W."/>
            <person name="Li Y."/>
            <person name="Bharti A.K."/>
            <person name="Saxena R.K."/>
            <person name="Schlueter J.A."/>
            <person name="Donoghue M.T."/>
            <person name="Azam S."/>
            <person name="Fan G."/>
            <person name="Whaley A.M."/>
            <person name="Farmer A.D."/>
            <person name="Sheridan J."/>
            <person name="Iwata A."/>
            <person name="Tuteja R."/>
            <person name="Penmetsa R.V."/>
            <person name="Wu W."/>
            <person name="Upadhyaya H.D."/>
            <person name="Yang S.P."/>
            <person name="Shah T."/>
            <person name="Saxena K.B."/>
            <person name="Michael T."/>
            <person name="McCombie W.R."/>
            <person name="Yang B."/>
            <person name="Zhang G."/>
            <person name="Yang H."/>
            <person name="Wang J."/>
            <person name="Spillane C."/>
            <person name="Cook D.R."/>
            <person name="May G.D."/>
            <person name="Xu X."/>
            <person name="Jackson S.A."/>
        </authorList>
    </citation>
    <scope>NUCLEOTIDE SEQUENCE [LARGE SCALE GENOMIC DNA]</scope>
    <source>
        <strain evidence="2">cv. Asha</strain>
    </source>
</reference>
<dbReference type="EMBL" id="CM003608">
    <property type="protein sequence ID" value="KYP67191.1"/>
    <property type="molecule type" value="Genomic_DNA"/>
</dbReference>
<organism evidence="1 2">
    <name type="scientific">Cajanus cajan</name>
    <name type="common">Pigeon pea</name>
    <name type="synonym">Cajanus indicus</name>
    <dbReference type="NCBI Taxonomy" id="3821"/>
    <lineage>
        <taxon>Eukaryota</taxon>
        <taxon>Viridiplantae</taxon>
        <taxon>Streptophyta</taxon>
        <taxon>Embryophyta</taxon>
        <taxon>Tracheophyta</taxon>
        <taxon>Spermatophyta</taxon>
        <taxon>Magnoliopsida</taxon>
        <taxon>eudicotyledons</taxon>
        <taxon>Gunneridae</taxon>
        <taxon>Pentapetalae</taxon>
        <taxon>rosids</taxon>
        <taxon>fabids</taxon>
        <taxon>Fabales</taxon>
        <taxon>Fabaceae</taxon>
        <taxon>Papilionoideae</taxon>
        <taxon>50 kb inversion clade</taxon>
        <taxon>NPAAA clade</taxon>
        <taxon>indigoferoid/millettioid clade</taxon>
        <taxon>Phaseoleae</taxon>
        <taxon>Cajanus</taxon>
    </lineage>
</organism>
<gene>
    <name evidence="1" type="ORF">KK1_013514</name>
</gene>
<evidence type="ECO:0000313" key="2">
    <source>
        <dbReference type="Proteomes" id="UP000075243"/>
    </source>
</evidence>
<dbReference type="PANTHER" id="PTHR35317">
    <property type="entry name" value="OS04G0629600 PROTEIN"/>
    <property type="match status" value="1"/>
</dbReference>